<proteinExistence type="predicted"/>
<dbReference type="Gene3D" id="2.60.450.10">
    <property type="entry name" value="Lipopolysaccharide (LPS) transport protein A like domain"/>
    <property type="match status" value="1"/>
</dbReference>
<feature type="region of interest" description="Disordered" evidence="1">
    <location>
        <begin position="156"/>
        <end position="179"/>
    </location>
</feature>
<dbReference type="Proteomes" id="UP000664317">
    <property type="component" value="Unassembled WGS sequence"/>
</dbReference>
<protein>
    <submittedName>
        <fullName evidence="3">LPS export ABC transporter periplasmic protein LptC</fullName>
    </submittedName>
</protein>
<name>A0ABS3BZ00_9BACT</name>
<sequence length="179" mass="20304">MKSRFLYVLLLVLPFFGACRESVDPSELKVYDGPINSATNIFMVHSDSAVVRTEIRAAKQLEFQNGNQEFPEGIDIKFYTVDGELETTMVADRGYFMKNENLYRGEGNVQIKNLIKDQSLKSEEIFWNQAQKKIYTEKFVTIQDKGTLFSGTGLESDDSFSDYKLKSPKGQTELPGEGI</sequence>
<keyword evidence="4" id="KW-1185">Reference proteome</keyword>
<dbReference type="PROSITE" id="PS51257">
    <property type="entry name" value="PROKAR_LIPOPROTEIN"/>
    <property type="match status" value="1"/>
</dbReference>
<feature type="signal peptide" evidence="2">
    <location>
        <begin position="1"/>
        <end position="20"/>
    </location>
</feature>
<dbReference type="InterPro" id="IPR010664">
    <property type="entry name" value="LipoPS_assembly_LptC-rel"/>
</dbReference>
<accession>A0ABS3BZ00</accession>
<evidence type="ECO:0000256" key="1">
    <source>
        <dbReference type="SAM" id="MobiDB-lite"/>
    </source>
</evidence>
<keyword evidence="2" id="KW-0732">Signal</keyword>
<organism evidence="3 4">
    <name type="scientific">Algoriphagus oliviformis</name>
    <dbReference type="NCBI Taxonomy" id="2811231"/>
    <lineage>
        <taxon>Bacteria</taxon>
        <taxon>Pseudomonadati</taxon>
        <taxon>Bacteroidota</taxon>
        <taxon>Cytophagia</taxon>
        <taxon>Cytophagales</taxon>
        <taxon>Cyclobacteriaceae</taxon>
        <taxon>Algoriphagus</taxon>
    </lineage>
</organism>
<comment type="caution">
    <text evidence="3">The sequence shown here is derived from an EMBL/GenBank/DDBJ whole genome shotgun (WGS) entry which is preliminary data.</text>
</comment>
<reference evidence="3 4" key="1">
    <citation type="submission" date="2021-03" db="EMBL/GenBank/DDBJ databases">
        <title>novel species isolated from a fishpond in China.</title>
        <authorList>
            <person name="Lu H."/>
            <person name="Cai Z."/>
        </authorList>
    </citation>
    <scope>NUCLEOTIDE SEQUENCE [LARGE SCALE GENOMIC DNA]</scope>
    <source>
        <strain evidence="3 4">H41</strain>
    </source>
</reference>
<dbReference type="NCBIfam" id="TIGR04409">
    <property type="entry name" value="LptC_YrbK"/>
    <property type="match status" value="1"/>
</dbReference>
<dbReference type="RefSeq" id="WP_206576687.1">
    <property type="nucleotide sequence ID" value="NZ_JAFKCT010000001.1"/>
</dbReference>
<evidence type="ECO:0000256" key="2">
    <source>
        <dbReference type="SAM" id="SignalP"/>
    </source>
</evidence>
<evidence type="ECO:0000313" key="3">
    <source>
        <dbReference type="EMBL" id="MBN7809895.1"/>
    </source>
</evidence>
<dbReference type="Pfam" id="PF06835">
    <property type="entry name" value="LptC"/>
    <property type="match status" value="1"/>
</dbReference>
<feature type="chain" id="PRO_5046071205" evidence="2">
    <location>
        <begin position="21"/>
        <end position="179"/>
    </location>
</feature>
<dbReference type="InterPro" id="IPR026265">
    <property type="entry name" value="LptC"/>
</dbReference>
<gene>
    <name evidence="3" type="primary">lptC</name>
    <name evidence="3" type="ORF">J0A68_02945</name>
</gene>
<evidence type="ECO:0000313" key="4">
    <source>
        <dbReference type="Proteomes" id="UP000664317"/>
    </source>
</evidence>
<dbReference type="EMBL" id="JAFKCT010000001">
    <property type="protein sequence ID" value="MBN7809895.1"/>
    <property type="molecule type" value="Genomic_DNA"/>
</dbReference>